<evidence type="ECO:0000313" key="1">
    <source>
        <dbReference type="EMBL" id="TDE18147.1"/>
    </source>
</evidence>
<proteinExistence type="predicted"/>
<protein>
    <recommendedName>
        <fullName evidence="3">XRE family transcriptional regulator</fullName>
    </recommendedName>
</protein>
<keyword evidence="2" id="KW-1185">Reference proteome</keyword>
<dbReference type="EMBL" id="SMFL01000001">
    <property type="protein sequence ID" value="TDE18147.1"/>
    <property type="molecule type" value="Genomic_DNA"/>
</dbReference>
<gene>
    <name evidence="1" type="ORF">E0F88_00960</name>
</gene>
<dbReference type="AlphaFoldDB" id="A0A4R5DW87"/>
<reference evidence="1 2" key="1">
    <citation type="submission" date="2019-03" db="EMBL/GenBank/DDBJ databases">
        <title>Dyadobacter AR-3-6 sp. nov., isolated from arctic soil.</title>
        <authorList>
            <person name="Chaudhary D.K."/>
        </authorList>
    </citation>
    <scope>NUCLEOTIDE SEQUENCE [LARGE SCALE GENOMIC DNA]</scope>
    <source>
        <strain evidence="1 2">AR-3-6</strain>
    </source>
</reference>
<dbReference type="Proteomes" id="UP000294850">
    <property type="component" value="Unassembled WGS sequence"/>
</dbReference>
<dbReference type="OrthoDB" id="1360584at2"/>
<organism evidence="1 2">
    <name type="scientific">Dyadobacter psychrotolerans</name>
    <dbReference type="NCBI Taxonomy" id="2541721"/>
    <lineage>
        <taxon>Bacteria</taxon>
        <taxon>Pseudomonadati</taxon>
        <taxon>Bacteroidota</taxon>
        <taxon>Cytophagia</taxon>
        <taxon>Cytophagales</taxon>
        <taxon>Spirosomataceae</taxon>
        <taxon>Dyadobacter</taxon>
    </lineage>
</organism>
<comment type="caution">
    <text evidence="1">The sequence shown here is derived from an EMBL/GenBank/DDBJ whole genome shotgun (WGS) entry which is preliminary data.</text>
</comment>
<accession>A0A4R5DW87</accession>
<evidence type="ECO:0008006" key="3">
    <source>
        <dbReference type="Google" id="ProtNLM"/>
    </source>
</evidence>
<name>A0A4R5DW87_9BACT</name>
<evidence type="ECO:0000313" key="2">
    <source>
        <dbReference type="Proteomes" id="UP000294850"/>
    </source>
</evidence>
<sequence>MESYIELKKNMANLINKSGYKNSFLAEQIGIPAPTFSVKKQRGNWTESEIKQILAIIENEKLEDYFMVELMEAAKEEPTFPISQLKAEMGWK</sequence>
<dbReference type="RefSeq" id="WP_131955777.1">
    <property type="nucleotide sequence ID" value="NZ_SMFL01000001.1"/>
</dbReference>